<keyword evidence="2" id="KW-1185">Reference proteome</keyword>
<evidence type="ECO:0000313" key="1">
    <source>
        <dbReference type="EMBL" id="KAH0822165.1"/>
    </source>
</evidence>
<name>A0A8J6HWU8_TENMO</name>
<reference evidence="1" key="1">
    <citation type="journal article" date="2020" name="J Insects Food Feed">
        <title>The yellow mealworm (Tenebrio molitor) genome: a resource for the emerging insects as food and feed industry.</title>
        <authorList>
            <person name="Eriksson T."/>
            <person name="Andere A."/>
            <person name="Kelstrup H."/>
            <person name="Emery V."/>
            <person name="Picard C."/>
        </authorList>
    </citation>
    <scope>NUCLEOTIDE SEQUENCE</scope>
    <source>
        <strain evidence="1">Stoneville</strain>
        <tissue evidence="1">Whole head</tissue>
    </source>
</reference>
<dbReference type="Proteomes" id="UP000719412">
    <property type="component" value="Unassembled WGS sequence"/>
</dbReference>
<comment type="caution">
    <text evidence="1">The sequence shown here is derived from an EMBL/GenBank/DDBJ whole genome shotgun (WGS) entry which is preliminary data.</text>
</comment>
<gene>
    <name evidence="1" type="ORF">GEV33_000626</name>
</gene>
<protein>
    <submittedName>
        <fullName evidence="1">Uncharacterized protein</fullName>
    </submittedName>
</protein>
<sequence>MRPEFATSSGTARNYFVLTRIETNSGAGHEISQRHVRDHQSRTVTLTDKAAADTLIPSITNCSGE</sequence>
<evidence type="ECO:0000313" key="2">
    <source>
        <dbReference type="Proteomes" id="UP000719412"/>
    </source>
</evidence>
<dbReference type="AlphaFoldDB" id="A0A8J6HWU8"/>
<accession>A0A8J6HWU8</accession>
<proteinExistence type="predicted"/>
<dbReference type="EMBL" id="JABDTM020003952">
    <property type="protein sequence ID" value="KAH0822165.1"/>
    <property type="molecule type" value="Genomic_DNA"/>
</dbReference>
<organism evidence="1 2">
    <name type="scientific">Tenebrio molitor</name>
    <name type="common">Yellow mealworm beetle</name>
    <dbReference type="NCBI Taxonomy" id="7067"/>
    <lineage>
        <taxon>Eukaryota</taxon>
        <taxon>Metazoa</taxon>
        <taxon>Ecdysozoa</taxon>
        <taxon>Arthropoda</taxon>
        <taxon>Hexapoda</taxon>
        <taxon>Insecta</taxon>
        <taxon>Pterygota</taxon>
        <taxon>Neoptera</taxon>
        <taxon>Endopterygota</taxon>
        <taxon>Coleoptera</taxon>
        <taxon>Polyphaga</taxon>
        <taxon>Cucujiformia</taxon>
        <taxon>Tenebrionidae</taxon>
        <taxon>Tenebrio</taxon>
    </lineage>
</organism>
<reference evidence="1" key="2">
    <citation type="submission" date="2021-08" db="EMBL/GenBank/DDBJ databases">
        <authorList>
            <person name="Eriksson T."/>
        </authorList>
    </citation>
    <scope>NUCLEOTIDE SEQUENCE</scope>
    <source>
        <strain evidence="1">Stoneville</strain>
        <tissue evidence="1">Whole head</tissue>
    </source>
</reference>